<dbReference type="GO" id="GO:0004400">
    <property type="term" value="F:histidinol-phosphate transaminase activity"/>
    <property type="evidence" value="ECO:0007669"/>
    <property type="project" value="InterPro"/>
</dbReference>
<dbReference type="Proteomes" id="UP000490386">
    <property type="component" value="Unassembled WGS sequence"/>
</dbReference>
<comment type="subunit">
    <text evidence="2 6">Homodimer.</text>
</comment>
<dbReference type="NCBIfam" id="NF002878">
    <property type="entry name" value="PRK03321.1"/>
    <property type="match status" value="1"/>
</dbReference>
<dbReference type="RefSeq" id="WP_151422858.1">
    <property type="nucleotide sequence ID" value="NZ_WBJX01000001.1"/>
</dbReference>
<reference evidence="8 9" key="1">
    <citation type="submission" date="2019-09" db="EMBL/GenBank/DDBJ databases">
        <title>Phylogeny of genus Pseudoclavibacter and closely related genus.</title>
        <authorList>
            <person name="Li Y."/>
        </authorList>
    </citation>
    <scope>NUCLEOTIDE SEQUENCE [LARGE SCALE GENOMIC DNA]</scope>
    <source>
        <strain evidence="8 9">THG-MD12</strain>
    </source>
</reference>
<evidence type="ECO:0000256" key="5">
    <source>
        <dbReference type="ARBA" id="ARBA00022898"/>
    </source>
</evidence>
<dbReference type="GO" id="GO:0008793">
    <property type="term" value="F:aromatic-amino-acid transaminase activity"/>
    <property type="evidence" value="ECO:0007669"/>
    <property type="project" value="UniProtKB-UniRule"/>
</dbReference>
<dbReference type="Pfam" id="PF00155">
    <property type="entry name" value="Aminotran_1_2"/>
    <property type="match status" value="1"/>
</dbReference>
<dbReference type="OrthoDB" id="9809616at2"/>
<comment type="caution">
    <text evidence="8">The sequence shown here is derived from an EMBL/GenBank/DDBJ whole genome shotgun (WGS) entry which is preliminary data.</text>
</comment>
<gene>
    <name evidence="8" type="primary">hisC</name>
    <name evidence="6" type="synonym">pat</name>
    <name evidence="8" type="ORF">F8O03_05020</name>
</gene>
<dbReference type="InterPro" id="IPR004839">
    <property type="entry name" value="Aminotransferase_I/II_large"/>
</dbReference>
<dbReference type="NCBIfam" id="TIGR01141">
    <property type="entry name" value="hisC"/>
    <property type="match status" value="1"/>
</dbReference>
<comment type="similarity">
    <text evidence="6">Belongs to the class-II pyridoxal-phosphate-dependent aminotransferase family.</text>
</comment>
<evidence type="ECO:0000256" key="1">
    <source>
        <dbReference type="ARBA" id="ARBA00001933"/>
    </source>
</evidence>
<dbReference type="HAMAP" id="MF_01513">
    <property type="entry name" value="Phe_aminotrans_2"/>
    <property type="match status" value="1"/>
</dbReference>
<comment type="function">
    <text evidence="6">Aminotransferase that catalyzes the conversion of aromatic amino acids and 2-oxoglutarate into corresponding aromatic oxo acids and L-glutamate.</text>
</comment>
<evidence type="ECO:0000313" key="8">
    <source>
        <dbReference type="EMBL" id="KAB1639686.1"/>
    </source>
</evidence>
<evidence type="ECO:0000313" key="9">
    <source>
        <dbReference type="Proteomes" id="UP000490386"/>
    </source>
</evidence>
<dbReference type="InterPro" id="IPR001917">
    <property type="entry name" value="Aminotrans_II_pyridoxalP_BS"/>
</dbReference>
<evidence type="ECO:0000256" key="3">
    <source>
        <dbReference type="ARBA" id="ARBA00022576"/>
    </source>
</evidence>
<feature type="domain" description="Aminotransferase class I/classII large" evidence="7">
    <location>
        <begin position="24"/>
        <end position="345"/>
    </location>
</feature>
<organism evidence="8 9">
    <name type="scientific">Pseudoclavibacter terrae</name>
    <dbReference type="NCBI Taxonomy" id="1530195"/>
    <lineage>
        <taxon>Bacteria</taxon>
        <taxon>Bacillati</taxon>
        <taxon>Actinomycetota</taxon>
        <taxon>Actinomycetes</taxon>
        <taxon>Micrococcales</taxon>
        <taxon>Microbacteriaceae</taxon>
        <taxon>Pseudoclavibacter</taxon>
    </lineage>
</organism>
<dbReference type="CDD" id="cd00609">
    <property type="entry name" value="AAT_like"/>
    <property type="match status" value="1"/>
</dbReference>
<comment type="cofactor">
    <cofactor evidence="1 6">
        <name>pyridoxal 5'-phosphate</name>
        <dbReference type="ChEBI" id="CHEBI:597326"/>
    </cofactor>
</comment>
<dbReference type="SUPFAM" id="SSF53383">
    <property type="entry name" value="PLP-dependent transferases"/>
    <property type="match status" value="1"/>
</dbReference>
<keyword evidence="3 6" id="KW-0032">Aminotransferase</keyword>
<keyword evidence="4 6" id="KW-0808">Transferase</keyword>
<dbReference type="Gene3D" id="3.90.1150.10">
    <property type="entry name" value="Aspartate Aminotransferase, domain 1"/>
    <property type="match status" value="1"/>
</dbReference>
<dbReference type="InterPro" id="IPR015422">
    <property type="entry name" value="PyrdxlP-dep_Trfase_small"/>
</dbReference>
<proteinExistence type="inferred from homology"/>
<dbReference type="EC" id="2.6.1.57" evidence="6"/>
<dbReference type="EMBL" id="WBJX01000001">
    <property type="protein sequence ID" value="KAB1639686.1"/>
    <property type="molecule type" value="Genomic_DNA"/>
</dbReference>
<feature type="modified residue" description="N6-(pyridoxal phosphate)lysine" evidence="6">
    <location>
        <position position="217"/>
    </location>
</feature>
<dbReference type="GO" id="GO:0030170">
    <property type="term" value="F:pyridoxal phosphate binding"/>
    <property type="evidence" value="ECO:0007669"/>
    <property type="project" value="UniProtKB-UniRule"/>
</dbReference>
<protein>
    <recommendedName>
        <fullName evidence="6">Aromatic amino acid aminotransferase</fullName>
        <shortName evidence="6">ArAT</shortName>
        <ecNumber evidence="6">2.6.1.57</ecNumber>
    </recommendedName>
</protein>
<dbReference type="InterPro" id="IPR015421">
    <property type="entry name" value="PyrdxlP-dep_Trfase_major"/>
</dbReference>
<dbReference type="InterPro" id="IPR024892">
    <property type="entry name" value="ArAT"/>
</dbReference>
<keyword evidence="9" id="KW-1185">Reference proteome</keyword>
<dbReference type="AlphaFoldDB" id="A0A7J5B675"/>
<dbReference type="InterPro" id="IPR015424">
    <property type="entry name" value="PyrdxlP-dep_Trfase"/>
</dbReference>
<keyword evidence="5 6" id="KW-0663">Pyridoxal phosphate</keyword>
<sequence length="355" mass="37688">MVKQRSALERIPAYKQGAMPSTSDVVKLSSNENPFPPLASVRDAVAAELEHIHLYPSMAAPELTTRIAKLQGVAPENIVLGAGSVEVATQLVQASAGEGDEVMFAWRSFEAYPIIAIGAGATPVQVPLTHDERHDLDAMADAITERTAIIFVCNPNNPTGASLTHAEVRSFLDRVPSDVLVVIDEAYEHFNRDAETAIGIDLYREYPNVAVLHTFSKAYGLAGLRIGYAVAQADVAANLRKVAVPFAVSALAQTAASASLDAEAELAIRIDDIVAERDRVTSELRAQGWNIGDSQANFVWLRLGDDTTRIDAALTEAGVLARAFAGEGIRITIGSPDANSRALTALAGVHAGARG</sequence>
<evidence type="ECO:0000256" key="4">
    <source>
        <dbReference type="ARBA" id="ARBA00022679"/>
    </source>
</evidence>
<evidence type="ECO:0000256" key="2">
    <source>
        <dbReference type="ARBA" id="ARBA00011738"/>
    </source>
</evidence>
<dbReference type="HAMAP" id="MF_01023">
    <property type="entry name" value="HisC_aminotrans_2"/>
    <property type="match status" value="1"/>
</dbReference>
<dbReference type="InterPro" id="IPR005861">
    <property type="entry name" value="HisP_aminotrans"/>
</dbReference>
<name>A0A7J5B675_9MICO</name>
<dbReference type="PANTHER" id="PTHR43643">
    <property type="entry name" value="HISTIDINOL-PHOSPHATE AMINOTRANSFERASE 2"/>
    <property type="match status" value="1"/>
</dbReference>
<accession>A0A7J5B675</accession>
<dbReference type="PROSITE" id="PS00599">
    <property type="entry name" value="AA_TRANSFER_CLASS_2"/>
    <property type="match status" value="1"/>
</dbReference>
<dbReference type="GO" id="GO:0000105">
    <property type="term" value="P:L-histidine biosynthetic process"/>
    <property type="evidence" value="ECO:0007669"/>
    <property type="project" value="InterPro"/>
</dbReference>
<dbReference type="PANTHER" id="PTHR43643:SF3">
    <property type="entry name" value="HISTIDINOL-PHOSPHATE AMINOTRANSFERASE"/>
    <property type="match status" value="1"/>
</dbReference>
<dbReference type="InterPro" id="IPR050106">
    <property type="entry name" value="HistidinolP_aminotransfase"/>
</dbReference>
<comment type="catalytic activity">
    <reaction evidence="6">
        <text>an aromatic L-alpha-amino acid + 2-oxoglutarate = an aromatic oxo-acid + L-glutamate</text>
        <dbReference type="Rhea" id="RHEA:17533"/>
        <dbReference type="ChEBI" id="CHEBI:16810"/>
        <dbReference type="ChEBI" id="CHEBI:29985"/>
        <dbReference type="ChEBI" id="CHEBI:73309"/>
        <dbReference type="ChEBI" id="CHEBI:84824"/>
        <dbReference type="EC" id="2.6.1.57"/>
    </reaction>
</comment>
<dbReference type="Gene3D" id="3.40.640.10">
    <property type="entry name" value="Type I PLP-dependent aspartate aminotransferase-like (Major domain)"/>
    <property type="match status" value="1"/>
</dbReference>
<evidence type="ECO:0000259" key="7">
    <source>
        <dbReference type="Pfam" id="PF00155"/>
    </source>
</evidence>
<evidence type="ECO:0000256" key="6">
    <source>
        <dbReference type="HAMAP-Rule" id="MF_01513"/>
    </source>
</evidence>